<sequence length="136" mass="14418">MVLKPKPGYIYRFHRHQLGANEPKAQQSPHVSPGTPSTARMLDAEPVASAHYYPPTWESHPMLPPGTIDPAPRGSAGPSPLSRVDQQPTPQTPMSVRGSPRLAGGPTTAADGGGEDSFVDWVCCAKDKAERAAVPS</sequence>
<evidence type="ECO:0000313" key="2">
    <source>
        <dbReference type="Proteomes" id="UP001230649"/>
    </source>
</evidence>
<proteinExistence type="predicted"/>
<comment type="caution">
    <text evidence="1">The sequence shown here is derived from an EMBL/GenBank/DDBJ whole genome shotgun (WGS) entry which is preliminary data.</text>
</comment>
<dbReference type="EMBL" id="JASBWS010000049">
    <property type="protein sequence ID" value="KAJ9105213.1"/>
    <property type="molecule type" value="Genomic_DNA"/>
</dbReference>
<accession>A0ACC2W1G0</accession>
<dbReference type="Proteomes" id="UP001230649">
    <property type="component" value="Unassembled WGS sequence"/>
</dbReference>
<protein>
    <submittedName>
        <fullName evidence="1">Uncharacterized protein</fullName>
    </submittedName>
</protein>
<evidence type="ECO:0000313" key="1">
    <source>
        <dbReference type="EMBL" id="KAJ9105213.1"/>
    </source>
</evidence>
<keyword evidence="2" id="KW-1185">Reference proteome</keyword>
<reference evidence="1" key="1">
    <citation type="submission" date="2023-04" db="EMBL/GenBank/DDBJ databases">
        <title>Draft Genome sequencing of Naganishia species isolated from polar environments using Oxford Nanopore Technology.</title>
        <authorList>
            <person name="Leo P."/>
            <person name="Venkateswaran K."/>
        </authorList>
    </citation>
    <scope>NUCLEOTIDE SEQUENCE</scope>
    <source>
        <strain evidence="1">MNA-CCFEE 5262</strain>
    </source>
</reference>
<gene>
    <name evidence="1" type="ORF">QFC20_004348</name>
</gene>
<organism evidence="1 2">
    <name type="scientific">Naganishia adeliensis</name>
    <dbReference type="NCBI Taxonomy" id="92952"/>
    <lineage>
        <taxon>Eukaryota</taxon>
        <taxon>Fungi</taxon>
        <taxon>Dikarya</taxon>
        <taxon>Basidiomycota</taxon>
        <taxon>Agaricomycotina</taxon>
        <taxon>Tremellomycetes</taxon>
        <taxon>Filobasidiales</taxon>
        <taxon>Filobasidiaceae</taxon>
        <taxon>Naganishia</taxon>
    </lineage>
</organism>
<name>A0ACC2W1G0_9TREE</name>